<dbReference type="InterPro" id="IPR003409">
    <property type="entry name" value="MORN"/>
</dbReference>
<comment type="caution">
    <text evidence="3">The sequence shown here is derived from an EMBL/GenBank/DDBJ whole genome shotgun (WGS) entry which is preliminary data.</text>
</comment>
<dbReference type="PANTHER" id="PTHR23084">
    <property type="entry name" value="PHOSPHATIDYLINOSITOL-4-PHOSPHATE 5-KINASE RELATED"/>
    <property type="match status" value="1"/>
</dbReference>
<dbReference type="Proteomes" id="UP000785679">
    <property type="component" value="Unassembled WGS sequence"/>
</dbReference>
<keyword evidence="2" id="KW-0175">Coiled coil</keyword>
<dbReference type="SMART" id="SM00698">
    <property type="entry name" value="MORN"/>
    <property type="match status" value="2"/>
</dbReference>
<dbReference type="EMBL" id="RRYP01006335">
    <property type="protein sequence ID" value="TNV81285.1"/>
    <property type="molecule type" value="Genomic_DNA"/>
</dbReference>
<dbReference type="AlphaFoldDB" id="A0A8J8NVS3"/>
<dbReference type="Gene3D" id="2.20.110.10">
    <property type="entry name" value="Histone H3 K4-specific methyltransferase SET7/9 N-terminal domain"/>
    <property type="match status" value="1"/>
</dbReference>
<organism evidence="3 4">
    <name type="scientific">Halteria grandinella</name>
    <dbReference type="NCBI Taxonomy" id="5974"/>
    <lineage>
        <taxon>Eukaryota</taxon>
        <taxon>Sar</taxon>
        <taxon>Alveolata</taxon>
        <taxon>Ciliophora</taxon>
        <taxon>Intramacronucleata</taxon>
        <taxon>Spirotrichea</taxon>
        <taxon>Stichotrichia</taxon>
        <taxon>Sporadotrichida</taxon>
        <taxon>Halteriidae</taxon>
        <taxon>Halteria</taxon>
    </lineage>
</organism>
<sequence length="654" mass="75567">MTCNNKYWSKMETSLRNNEIQQKQDLCLCTRGLIRFQCTQVNCVKHIENIFFCDDCFNEIMETGESHSQKLITKLFEELSNKWMALIEMEGKLYTQVDAKYNSIKQIIECLETQPSSKDPNFSRLVGKDKLVFDKFHVEFKNSIATYEQYAESQNVSKIYSLNDLHAHFHQTIDRNFSYMIEIGKPEFLYQNYKLCIEGCPLPINPDDASAREQILGMKVRLGEENILSASTVSKVSADPNELVDAVNSLNVSQQEQKALLRSFISLFGSLKDAANFINLCISSRNQCGYPLQEIKQQLNDQEQKALREIQAQSNDLKHRINRAEQAINKLDRVIISHQSNAMTKLPAFQKEIKLCDEKLSRQFRLKMEQDVQSIHILIDAKLSQLKFGSQDKKTANTTQLPNKPKTIQEQLDIQSQMSQSLFFDIQSLANIHPQAAAASNSTIQFTQEMLDRLLLIFNSPLNDCTPSLNANGQSKLTEYILQFEWKWSLEQLNSKADIERKVQWSEFEGTQRSKGWHQLKQGFYYGQMLDRKRHGYGIVYTTDTGGDPYYLECQWDRGRPIEGRYIGIWGNKWYMYEGSMDEAYTLSGIGNYRNENGEKYEGGYKEGKRNGQGRQTYPSGAYSEGEYWECRQVGIHKYYSKEGVLTKSFDHGQ</sequence>
<feature type="coiled-coil region" evidence="2">
    <location>
        <begin position="292"/>
        <end position="341"/>
    </location>
</feature>
<evidence type="ECO:0000256" key="2">
    <source>
        <dbReference type="SAM" id="Coils"/>
    </source>
</evidence>
<evidence type="ECO:0000313" key="3">
    <source>
        <dbReference type="EMBL" id="TNV81285.1"/>
    </source>
</evidence>
<proteinExistence type="predicted"/>
<reference evidence="3" key="1">
    <citation type="submission" date="2019-06" db="EMBL/GenBank/DDBJ databases">
        <authorList>
            <person name="Zheng W."/>
        </authorList>
    </citation>
    <scope>NUCLEOTIDE SEQUENCE</scope>
    <source>
        <strain evidence="3">QDHG01</strain>
    </source>
</reference>
<keyword evidence="1" id="KW-0677">Repeat</keyword>
<dbReference type="SUPFAM" id="SSF82185">
    <property type="entry name" value="Histone H3 K4-specific methyltransferase SET7/9 N-terminal domain"/>
    <property type="match status" value="1"/>
</dbReference>
<gene>
    <name evidence="3" type="ORF">FGO68_gene8430</name>
</gene>
<keyword evidence="4" id="KW-1185">Reference proteome</keyword>
<name>A0A8J8NVS3_HALGN</name>
<accession>A0A8J8NVS3</accession>
<protein>
    <submittedName>
        <fullName evidence="3">Uncharacterized protein</fullName>
    </submittedName>
</protein>
<evidence type="ECO:0000256" key="1">
    <source>
        <dbReference type="ARBA" id="ARBA00022737"/>
    </source>
</evidence>
<dbReference type="PANTHER" id="PTHR23084:SF179">
    <property type="entry name" value="OS10G0565000 PROTEIN"/>
    <property type="match status" value="1"/>
</dbReference>
<evidence type="ECO:0000313" key="4">
    <source>
        <dbReference type="Proteomes" id="UP000785679"/>
    </source>
</evidence>